<evidence type="ECO:0000313" key="1">
    <source>
        <dbReference type="EMBL" id="MCD7470160.1"/>
    </source>
</evidence>
<reference evidence="1 2" key="1">
    <citation type="journal article" date="2021" name="BMC Genomics">
        <title>Datura genome reveals duplications of psychoactive alkaloid biosynthetic genes and high mutation rate following tissue culture.</title>
        <authorList>
            <person name="Rajewski A."/>
            <person name="Carter-House D."/>
            <person name="Stajich J."/>
            <person name="Litt A."/>
        </authorList>
    </citation>
    <scope>NUCLEOTIDE SEQUENCE [LARGE SCALE GENOMIC DNA]</scope>
    <source>
        <strain evidence="1">AR-01</strain>
    </source>
</reference>
<keyword evidence="2" id="KW-1185">Reference proteome</keyword>
<gene>
    <name evidence="1" type="ORF">HAX54_009824</name>
</gene>
<comment type="caution">
    <text evidence="1">The sequence shown here is derived from an EMBL/GenBank/DDBJ whole genome shotgun (WGS) entry which is preliminary data.</text>
</comment>
<dbReference type="EMBL" id="JACEIK010001533">
    <property type="protein sequence ID" value="MCD7470160.1"/>
    <property type="molecule type" value="Genomic_DNA"/>
</dbReference>
<dbReference type="Proteomes" id="UP000823775">
    <property type="component" value="Unassembled WGS sequence"/>
</dbReference>
<proteinExistence type="predicted"/>
<protein>
    <submittedName>
        <fullName evidence="1">Uncharacterized protein</fullName>
    </submittedName>
</protein>
<feature type="non-terminal residue" evidence="1">
    <location>
        <position position="75"/>
    </location>
</feature>
<sequence length="75" mass="8527">MESNPAADMVELGFPVREEGEYREGEVVFDFVLWVVFRRILAGGGRKGREERSTVVRCFFGQQWAEAVVGEEEGE</sequence>
<organism evidence="1 2">
    <name type="scientific">Datura stramonium</name>
    <name type="common">Jimsonweed</name>
    <name type="synonym">Common thornapple</name>
    <dbReference type="NCBI Taxonomy" id="4076"/>
    <lineage>
        <taxon>Eukaryota</taxon>
        <taxon>Viridiplantae</taxon>
        <taxon>Streptophyta</taxon>
        <taxon>Embryophyta</taxon>
        <taxon>Tracheophyta</taxon>
        <taxon>Spermatophyta</taxon>
        <taxon>Magnoliopsida</taxon>
        <taxon>eudicotyledons</taxon>
        <taxon>Gunneridae</taxon>
        <taxon>Pentapetalae</taxon>
        <taxon>asterids</taxon>
        <taxon>lamiids</taxon>
        <taxon>Solanales</taxon>
        <taxon>Solanaceae</taxon>
        <taxon>Solanoideae</taxon>
        <taxon>Datureae</taxon>
        <taxon>Datura</taxon>
    </lineage>
</organism>
<name>A0ABS8TGS9_DATST</name>
<accession>A0ABS8TGS9</accession>
<evidence type="ECO:0000313" key="2">
    <source>
        <dbReference type="Proteomes" id="UP000823775"/>
    </source>
</evidence>